<accession>A0A701YSW4</accession>
<dbReference type="EMBL" id="DAAYQB010000002">
    <property type="protein sequence ID" value="HAG5269512.1"/>
    <property type="molecule type" value="Genomic_DNA"/>
</dbReference>
<organism evidence="1">
    <name type="scientific">Salmonella enterica</name>
    <name type="common">Salmonella choleraesuis</name>
    <dbReference type="NCBI Taxonomy" id="28901"/>
    <lineage>
        <taxon>Bacteria</taxon>
        <taxon>Pseudomonadati</taxon>
        <taxon>Pseudomonadota</taxon>
        <taxon>Gammaproteobacteria</taxon>
        <taxon>Enterobacterales</taxon>
        <taxon>Enterobacteriaceae</taxon>
        <taxon>Salmonella</taxon>
    </lineage>
</organism>
<reference evidence="1" key="2">
    <citation type="submission" date="2018-07" db="EMBL/GenBank/DDBJ databases">
        <authorList>
            <consortium name="NCBI Pathogen Detection Project"/>
        </authorList>
    </citation>
    <scope>NUCLEOTIDE SEQUENCE</scope>
    <source>
        <strain evidence="1">IP E.88.374</strain>
        <strain evidence="2">MA.H054140279</strain>
    </source>
</reference>
<keyword evidence="1" id="KW-0328">Glycosyltransferase</keyword>
<name>A0A701YSW4_SALER</name>
<feature type="non-terminal residue" evidence="1">
    <location>
        <position position="1"/>
    </location>
</feature>
<evidence type="ECO:0000313" key="1">
    <source>
        <dbReference type="EMBL" id="HAC6559186.1"/>
    </source>
</evidence>
<gene>
    <name evidence="1" type="ORF">G0B24_24835</name>
    <name evidence="2" type="ORF">G8S30_001265</name>
</gene>
<evidence type="ECO:0000313" key="2">
    <source>
        <dbReference type="EMBL" id="HAG5269512.1"/>
    </source>
</evidence>
<dbReference type="AlphaFoldDB" id="A0A701YSW4"/>
<sequence length="26" mass="2995">IDIPQNTWIEQPWDMGVVFVPPISGR</sequence>
<proteinExistence type="predicted"/>
<dbReference type="EMBL" id="DAAMGK010000052">
    <property type="protein sequence ID" value="HAC6559186.1"/>
    <property type="molecule type" value="Genomic_DNA"/>
</dbReference>
<keyword evidence="1" id="KW-0808">Transferase</keyword>
<dbReference type="EC" id="2.4.2.22" evidence="1"/>
<protein>
    <submittedName>
        <fullName evidence="1">Xanthine phosphoribosyltransferase</fullName>
        <ecNumber evidence="1">2.4.2.22</ecNumber>
    </submittedName>
</protein>
<reference evidence="1" key="1">
    <citation type="journal article" date="2018" name="Genome Biol.">
        <title>SKESA: strategic k-mer extension for scrupulous assemblies.</title>
        <authorList>
            <person name="Souvorov A."/>
            <person name="Agarwala R."/>
            <person name="Lipman D.J."/>
        </authorList>
    </citation>
    <scope>NUCLEOTIDE SEQUENCE</scope>
    <source>
        <strain evidence="1">IP E.88.374</strain>
        <strain evidence="2">MA.H054140279</strain>
    </source>
</reference>
<dbReference type="GO" id="GO:0000310">
    <property type="term" value="F:xanthine phosphoribosyltransferase activity"/>
    <property type="evidence" value="ECO:0007669"/>
    <property type="project" value="UniProtKB-EC"/>
</dbReference>
<comment type="caution">
    <text evidence="1">The sequence shown here is derived from an EMBL/GenBank/DDBJ whole genome shotgun (WGS) entry which is preliminary data.</text>
</comment>